<dbReference type="CDD" id="cd01650">
    <property type="entry name" value="RT_nLTR_like"/>
    <property type="match status" value="1"/>
</dbReference>
<reference evidence="2" key="1">
    <citation type="submission" date="2021-03" db="EMBL/GenBank/DDBJ databases">
        <title>Draft genome sequence of rust myrtle Austropuccinia psidii MF-1, a brazilian biotype.</title>
        <authorList>
            <person name="Quecine M.C."/>
            <person name="Pachon D.M.R."/>
            <person name="Bonatelli M.L."/>
            <person name="Correr F.H."/>
            <person name="Franceschini L.M."/>
            <person name="Leite T.F."/>
            <person name="Margarido G.R.A."/>
            <person name="Almeida C.A."/>
            <person name="Ferrarezi J.A."/>
            <person name="Labate C.A."/>
        </authorList>
    </citation>
    <scope>NUCLEOTIDE SEQUENCE</scope>
    <source>
        <strain evidence="2">MF-1</strain>
    </source>
</reference>
<keyword evidence="3" id="KW-1185">Reference proteome</keyword>
<dbReference type="PANTHER" id="PTHR33481:SF1">
    <property type="entry name" value="ENDONUCLEASE_EXONUCLEASE_PHOSPHATASE DOMAIN-CONTAINING PROTEIN-RELATED"/>
    <property type="match status" value="1"/>
</dbReference>
<dbReference type="SUPFAM" id="SSF53098">
    <property type="entry name" value="Ribonuclease H-like"/>
    <property type="match status" value="1"/>
</dbReference>
<evidence type="ECO:0000313" key="2">
    <source>
        <dbReference type="EMBL" id="MBW0472934.1"/>
    </source>
</evidence>
<name>A0A9Q3BV01_9BASI</name>
<dbReference type="EMBL" id="AVOT02003249">
    <property type="protein sequence ID" value="MBW0472934.1"/>
    <property type="molecule type" value="Genomic_DNA"/>
</dbReference>
<dbReference type="InterPro" id="IPR043502">
    <property type="entry name" value="DNA/RNA_pol_sf"/>
</dbReference>
<dbReference type="SUPFAM" id="SSF56672">
    <property type="entry name" value="DNA/RNA polymerases"/>
    <property type="match status" value="1"/>
</dbReference>
<dbReference type="InterPro" id="IPR000477">
    <property type="entry name" value="RT_dom"/>
</dbReference>
<evidence type="ECO:0000313" key="3">
    <source>
        <dbReference type="Proteomes" id="UP000765509"/>
    </source>
</evidence>
<dbReference type="AlphaFoldDB" id="A0A9Q3BV01"/>
<organism evidence="2 3">
    <name type="scientific">Austropuccinia psidii MF-1</name>
    <dbReference type="NCBI Taxonomy" id="1389203"/>
    <lineage>
        <taxon>Eukaryota</taxon>
        <taxon>Fungi</taxon>
        <taxon>Dikarya</taxon>
        <taxon>Basidiomycota</taxon>
        <taxon>Pucciniomycotina</taxon>
        <taxon>Pucciniomycetes</taxon>
        <taxon>Pucciniales</taxon>
        <taxon>Sphaerophragmiaceae</taxon>
        <taxon>Austropuccinia</taxon>
    </lineage>
</organism>
<gene>
    <name evidence="2" type="ORF">O181_012649</name>
</gene>
<dbReference type="PANTHER" id="PTHR33481">
    <property type="entry name" value="REVERSE TRANSCRIPTASE"/>
    <property type="match status" value="1"/>
</dbReference>
<proteinExistence type="predicted"/>
<sequence length="662" mass="75128">MLRYQSEESKKTYYGYQNCFKQKVWELKSNHWSKFLAEKGPYHENQAYRYMKTKQEDEITPLGDQEALPLDFPPITSDEIETPIQELSNKKAPGPDSIPNELIKLAKSLLTPHLLCLYNSCFERGEYPSNWKEASMAIIRKMAKDNYTDPNSYRPIALLNTLSKLFEKIINNRLAYWAHQANAIHPGHIGGRLGRSINDGFVTLSSWREGKAVVGIFLDVKSAYPSVHRIRLIHTLKRKGCPPYLYSIINSFLSSRTTSLKLNDFISQKFLIPNSLPQGSPLLVTLYLLYNSDLLLPGPPLLNEDNISLAYIDNITHLLVVKDFQQGQDIATEAMIRSQNWGLRYGAIFDVKKTNSVFFTRKKQPSNKITIAGSTHPLDTEVKWLGVVITSTLSLGSHLRMIKTKINNTINKLSRIIQQTFGLPQKEARTLVSAIMLTRALHGSIFWYTQRNKKTVERQFNSWPFRAGLDQTTRQTYSQLSPFQIYSPDRQCVPTSGMEGADCRPPSHLLPLNNLLEKDTLLQQHSTRAETLSPFPILPWSARVVDLINMGLTKEQAKEKIAEQLLQEEAAHTLILFVDGSLIPGKEGGAAAMDLLANHISTHGTPPTMVIFSDSQAAHRCVTLPKRKSPGQQLILKIFHNFLNWSLSFWTRLYWCPGHLGI</sequence>
<dbReference type="PROSITE" id="PS50878">
    <property type="entry name" value="RT_POL"/>
    <property type="match status" value="1"/>
</dbReference>
<comment type="caution">
    <text evidence="2">The sequence shown here is derived from an EMBL/GenBank/DDBJ whole genome shotgun (WGS) entry which is preliminary data.</text>
</comment>
<protein>
    <recommendedName>
        <fullName evidence="1">Reverse transcriptase domain-containing protein</fullName>
    </recommendedName>
</protein>
<dbReference type="OrthoDB" id="412006at2759"/>
<accession>A0A9Q3BV01</accession>
<evidence type="ECO:0000259" key="1">
    <source>
        <dbReference type="PROSITE" id="PS50878"/>
    </source>
</evidence>
<dbReference type="Proteomes" id="UP000765509">
    <property type="component" value="Unassembled WGS sequence"/>
</dbReference>
<dbReference type="Pfam" id="PF00078">
    <property type="entry name" value="RVT_1"/>
    <property type="match status" value="1"/>
</dbReference>
<feature type="domain" description="Reverse transcriptase" evidence="1">
    <location>
        <begin position="120"/>
        <end position="389"/>
    </location>
</feature>
<dbReference type="InterPro" id="IPR012337">
    <property type="entry name" value="RNaseH-like_sf"/>
</dbReference>